<proteinExistence type="inferred from homology"/>
<evidence type="ECO:0000256" key="3">
    <source>
        <dbReference type="ARBA" id="ARBA00022692"/>
    </source>
</evidence>
<evidence type="ECO:0000256" key="2">
    <source>
        <dbReference type="ARBA" id="ARBA00009773"/>
    </source>
</evidence>
<feature type="transmembrane region" description="Helical" evidence="6">
    <location>
        <begin position="158"/>
        <end position="175"/>
    </location>
</feature>
<dbReference type="EMBL" id="CP060636">
    <property type="protein sequence ID" value="QNM11810.1"/>
    <property type="molecule type" value="Genomic_DNA"/>
</dbReference>
<feature type="transmembrane region" description="Helical" evidence="6">
    <location>
        <begin position="230"/>
        <end position="246"/>
    </location>
</feature>
<gene>
    <name evidence="7" type="ORF">H9Q80_16435</name>
</gene>
<feature type="transmembrane region" description="Helical" evidence="6">
    <location>
        <begin position="200"/>
        <end position="224"/>
    </location>
</feature>
<sequence length="371" mass="43111">MKHAFTQILTYAKKLIPFFLSALLLVLLLKQLALYPWMTSIFQSMMPVFGGVLIALFLQPFIDKLEKYVSAKIAVFIVYTFIIVSLILFVICLIPLLYHQMVDFMEVLPNWVEKVEQFLEKYHIVYGNMEDFKNKYVQEGYVVVIDSLKTTMNTFTDYGIAFFTAFFLSLDLDYWKRSAKKLFTDYQRYSNFYHTMSNIVYQYLVGTILDLFFIMISVGITLYFFDFPNAFLYAIILAFLNLFPYVGATLGLILIAIVAALSYPVFPWLAFAIVWSIQQLESNIIQPLIFNHTMNVRPILSFVFIFIGEALFGVIGVILSPIFASIAQIAIRSYLHAKTSDRVGEWDDIWQDFDEAMKQEEKEGRMERKSL</sequence>
<evidence type="ECO:0000256" key="1">
    <source>
        <dbReference type="ARBA" id="ARBA00004141"/>
    </source>
</evidence>
<feature type="transmembrane region" description="Helical" evidence="6">
    <location>
        <begin position="298"/>
        <end position="324"/>
    </location>
</feature>
<dbReference type="GO" id="GO:0055085">
    <property type="term" value="P:transmembrane transport"/>
    <property type="evidence" value="ECO:0007669"/>
    <property type="project" value="TreeGrafter"/>
</dbReference>
<organism evidence="7 8">
    <name type="scientific">[Eubacterium] hominis</name>
    <dbReference type="NCBI Taxonomy" id="2764325"/>
    <lineage>
        <taxon>Bacteria</taxon>
        <taxon>Bacillati</taxon>
        <taxon>Bacillota</taxon>
        <taxon>Erysipelotrichia</taxon>
        <taxon>Erysipelotrichales</taxon>
        <taxon>Erysipelotrichaceae</taxon>
        <taxon>Amedibacillus</taxon>
    </lineage>
</organism>
<keyword evidence="4 6" id="KW-1133">Transmembrane helix</keyword>
<evidence type="ECO:0000256" key="5">
    <source>
        <dbReference type="ARBA" id="ARBA00023136"/>
    </source>
</evidence>
<keyword evidence="5 6" id="KW-0472">Membrane</keyword>
<feature type="transmembrane region" description="Helical" evidence="6">
    <location>
        <begin position="253"/>
        <end position="278"/>
    </location>
</feature>
<dbReference type="KEGG" id="ehn:H9Q80_16435"/>
<name>A0A7G9GLX8_9FIRM</name>
<feature type="transmembrane region" description="Helical" evidence="6">
    <location>
        <begin position="73"/>
        <end position="98"/>
    </location>
</feature>
<comment type="similarity">
    <text evidence="2">Belongs to the autoinducer-2 exporter (AI-2E) (TC 2.A.86) family.</text>
</comment>
<dbReference type="PANTHER" id="PTHR21716:SF62">
    <property type="entry name" value="TRANSPORT PROTEIN YDBI-RELATED"/>
    <property type="match status" value="1"/>
</dbReference>
<feature type="transmembrane region" description="Helical" evidence="6">
    <location>
        <begin position="41"/>
        <end position="61"/>
    </location>
</feature>
<reference evidence="7 8" key="1">
    <citation type="submission" date="2020-08" db="EMBL/GenBank/DDBJ databases">
        <authorList>
            <person name="Liu C."/>
            <person name="Sun Q."/>
        </authorList>
    </citation>
    <scope>NUCLEOTIDE SEQUENCE [LARGE SCALE GENOMIC DNA]</scope>
    <source>
        <strain evidence="7 8">NSJ-61</strain>
    </source>
</reference>
<evidence type="ECO:0000256" key="4">
    <source>
        <dbReference type="ARBA" id="ARBA00022989"/>
    </source>
</evidence>
<comment type="subcellular location">
    <subcellularLocation>
        <location evidence="1">Membrane</location>
        <topology evidence="1">Multi-pass membrane protein</topology>
    </subcellularLocation>
</comment>
<keyword evidence="3 6" id="KW-0812">Transmembrane</keyword>
<protein>
    <submittedName>
        <fullName evidence="7">AI-2E family transporter</fullName>
    </submittedName>
</protein>
<dbReference type="RefSeq" id="WP_117454629.1">
    <property type="nucleotide sequence ID" value="NZ_CP060636.1"/>
</dbReference>
<dbReference type="AlphaFoldDB" id="A0A7G9GLX8"/>
<evidence type="ECO:0000313" key="7">
    <source>
        <dbReference type="EMBL" id="QNM11810.1"/>
    </source>
</evidence>
<dbReference type="Proteomes" id="UP000515856">
    <property type="component" value="Chromosome"/>
</dbReference>
<feature type="transmembrane region" description="Helical" evidence="6">
    <location>
        <begin position="15"/>
        <end position="35"/>
    </location>
</feature>
<dbReference type="InterPro" id="IPR002549">
    <property type="entry name" value="AI-2E-like"/>
</dbReference>
<dbReference type="PANTHER" id="PTHR21716">
    <property type="entry name" value="TRANSMEMBRANE PROTEIN"/>
    <property type="match status" value="1"/>
</dbReference>
<keyword evidence="8" id="KW-1185">Reference proteome</keyword>
<accession>A0A7G9GLX8</accession>
<dbReference type="GO" id="GO:0016020">
    <property type="term" value="C:membrane"/>
    <property type="evidence" value="ECO:0007669"/>
    <property type="project" value="UniProtKB-SubCell"/>
</dbReference>
<dbReference type="Pfam" id="PF01594">
    <property type="entry name" value="AI-2E_transport"/>
    <property type="match status" value="1"/>
</dbReference>
<evidence type="ECO:0000313" key="8">
    <source>
        <dbReference type="Proteomes" id="UP000515856"/>
    </source>
</evidence>
<evidence type="ECO:0000256" key="6">
    <source>
        <dbReference type="SAM" id="Phobius"/>
    </source>
</evidence>